<dbReference type="Proteomes" id="UP000772434">
    <property type="component" value="Unassembled WGS sequence"/>
</dbReference>
<sequence length="225" mass="25141">MAFSIGMNNEDYENTDEMDAEHRLLSILTAGTYTSTIQYATSPELTLLYDIYLSIQQRHINWGTLNLDRALTDDQESAQADILLGYLFVESRICRYYTIQWSGEVPVSRCSRKAPPNLLGNWVADNAQQKTGYSTVRMEKKIFPKAASCILNTETCGPGFEKTLKFESNQCGLFFVTTFTDVSSAGLTLYMDADHSSLKEGGHITFLSTSWELPFTTSVSGNLTS</sequence>
<comment type="caution">
    <text evidence="1">The sequence shown here is derived from an EMBL/GenBank/DDBJ whole genome shotgun (WGS) entry which is preliminary data.</text>
</comment>
<accession>A0A9P5UGP2</accession>
<proteinExistence type="predicted"/>
<evidence type="ECO:0000313" key="2">
    <source>
        <dbReference type="Proteomes" id="UP000772434"/>
    </source>
</evidence>
<organism evidence="1 2">
    <name type="scientific">Rhodocollybia butyracea</name>
    <dbReference type="NCBI Taxonomy" id="206335"/>
    <lineage>
        <taxon>Eukaryota</taxon>
        <taxon>Fungi</taxon>
        <taxon>Dikarya</taxon>
        <taxon>Basidiomycota</taxon>
        <taxon>Agaricomycotina</taxon>
        <taxon>Agaricomycetes</taxon>
        <taxon>Agaricomycetidae</taxon>
        <taxon>Agaricales</taxon>
        <taxon>Marasmiineae</taxon>
        <taxon>Omphalotaceae</taxon>
        <taxon>Rhodocollybia</taxon>
    </lineage>
</organism>
<name>A0A9P5UGP2_9AGAR</name>
<dbReference type="EMBL" id="JADNRY010000001">
    <property type="protein sequence ID" value="KAF9078632.1"/>
    <property type="molecule type" value="Genomic_DNA"/>
</dbReference>
<keyword evidence="2" id="KW-1185">Reference proteome</keyword>
<evidence type="ECO:0000313" key="1">
    <source>
        <dbReference type="EMBL" id="KAF9078632.1"/>
    </source>
</evidence>
<protein>
    <submittedName>
        <fullName evidence="1">Uncharacterized protein</fullName>
    </submittedName>
</protein>
<gene>
    <name evidence="1" type="ORF">BDP27DRAFT_1396891</name>
</gene>
<reference evidence="1" key="1">
    <citation type="submission" date="2020-11" db="EMBL/GenBank/DDBJ databases">
        <authorList>
            <consortium name="DOE Joint Genome Institute"/>
            <person name="Ahrendt S."/>
            <person name="Riley R."/>
            <person name="Andreopoulos W."/>
            <person name="Labutti K."/>
            <person name="Pangilinan J."/>
            <person name="Ruiz-Duenas F.J."/>
            <person name="Barrasa J.M."/>
            <person name="Sanchez-Garcia M."/>
            <person name="Camarero S."/>
            <person name="Miyauchi S."/>
            <person name="Serrano A."/>
            <person name="Linde D."/>
            <person name="Babiker R."/>
            <person name="Drula E."/>
            <person name="Ayuso-Fernandez I."/>
            <person name="Pacheco R."/>
            <person name="Padilla G."/>
            <person name="Ferreira P."/>
            <person name="Barriuso J."/>
            <person name="Kellner H."/>
            <person name="Castanera R."/>
            <person name="Alfaro M."/>
            <person name="Ramirez L."/>
            <person name="Pisabarro A.G."/>
            <person name="Kuo A."/>
            <person name="Tritt A."/>
            <person name="Lipzen A."/>
            <person name="He G."/>
            <person name="Yan M."/>
            <person name="Ng V."/>
            <person name="Cullen D."/>
            <person name="Martin F."/>
            <person name="Rosso M.-N."/>
            <person name="Henrissat B."/>
            <person name="Hibbett D."/>
            <person name="Martinez A.T."/>
            <person name="Grigoriev I.V."/>
        </authorList>
    </citation>
    <scope>NUCLEOTIDE SEQUENCE</scope>
    <source>
        <strain evidence="1">AH 40177</strain>
    </source>
</reference>
<dbReference type="AlphaFoldDB" id="A0A9P5UGP2"/>